<reference evidence="4 5" key="1">
    <citation type="submission" date="2020-04" db="EMBL/GenBank/DDBJ databases">
        <title>Novosphingobium sp. TW-4 isolated from soil.</title>
        <authorList>
            <person name="Dahal R.H."/>
            <person name="Chaudhary D.K."/>
        </authorList>
    </citation>
    <scope>NUCLEOTIDE SEQUENCE [LARGE SCALE GENOMIC DNA]</scope>
    <source>
        <strain evidence="4 5">TW-4</strain>
    </source>
</reference>
<comment type="caution">
    <text evidence="4">The sequence shown here is derived from an EMBL/GenBank/DDBJ whole genome shotgun (WGS) entry which is preliminary data.</text>
</comment>
<dbReference type="InterPro" id="IPR036866">
    <property type="entry name" value="RibonucZ/Hydroxyglut_hydro"/>
</dbReference>
<dbReference type="AlphaFoldDB" id="A0A7Y0BQX9"/>
<dbReference type="InterPro" id="IPR001279">
    <property type="entry name" value="Metallo-B-lactamas"/>
</dbReference>
<evidence type="ECO:0000256" key="1">
    <source>
        <dbReference type="SAM" id="MobiDB-lite"/>
    </source>
</evidence>
<keyword evidence="2" id="KW-1133">Transmembrane helix</keyword>
<dbReference type="GO" id="GO:0016787">
    <property type="term" value="F:hydrolase activity"/>
    <property type="evidence" value="ECO:0007669"/>
    <property type="project" value="UniProtKB-KW"/>
</dbReference>
<evidence type="ECO:0000259" key="3">
    <source>
        <dbReference type="SMART" id="SM00849"/>
    </source>
</evidence>
<feature type="transmembrane region" description="Helical" evidence="2">
    <location>
        <begin position="5"/>
        <end position="22"/>
    </location>
</feature>
<keyword evidence="5" id="KW-1185">Reference proteome</keyword>
<keyword evidence="2" id="KW-0472">Membrane</keyword>
<feature type="region of interest" description="Disordered" evidence="1">
    <location>
        <begin position="293"/>
        <end position="315"/>
    </location>
</feature>
<gene>
    <name evidence="4" type="ORF">HHL27_14565</name>
</gene>
<evidence type="ECO:0000313" key="5">
    <source>
        <dbReference type="Proteomes" id="UP000583556"/>
    </source>
</evidence>
<protein>
    <submittedName>
        <fullName evidence="4">MBL fold metallo-hydrolase</fullName>
    </submittedName>
</protein>
<dbReference type="SMART" id="SM00849">
    <property type="entry name" value="Lactamase_B"/>
    <property type="match status" value="1"/>
</dbReference>
<evidence type="ECO:0000256" key="2">
    <source>
        <dbReference type="SAM" id="Phobius"/>
    </source>
</evidence>
<feature type="domain" description="Metallo-beta-lactamase" evidence="3">
    <location>
        <begin position="81"/>
        <end position="257"/>
    </location>
</feature>
<name>A0A7Y0BQX9_9SPHN</name>
<keyword evidence="2" id="KW-0812">Transmembrane</keyword>
<dbReference type="SUPFAM" id="SSF56281">
    <property type="entry name" value="Metallo-hydrolase/oxidoreductase"/>
    <property type="match status" value="1"/>
</dbReference>
<feature type="compositionally biased region" description="Acidic residues" evidence="1">
    <location>
        <begin position="304"/>
        <end position="315"/>
    </location>
</feature>
<accession>A0A7Y0BQX9</accession>
<dbReference type="Gene3D" id="3.60.15.10">
    <property type="entry name" value="Ribonuclease Z/Hydroxyacylglutathione hydrolase-like"/>
    <property type="match status" value="1"/>
</dbReference>
<sequence>MFSRIFIAIIVIVAVPYYWLLLDARTGSVPARPIDIAAIRKLADQIPGQRPVSIEYAPLAVRRMPGTLLVAGGGLQTHTVAKDAYRLVTPGGDTVIDVGPTRAQAADVNFDQFDDRARSAVDRWMRDAKRILFTHEHPDFVGAFIASDAFDSLAPKVIVSRRQADVMEHMRSGVASGGTQIVSSDQAEAIAPGIVFIPAPGHSVGSQFIYVKLASGREYLFVGDTATMQRNVSWIRPRSRLASSWQGGEDRDAVIGHLKGLAQLATAAPGVTIVYGGDVSWLQTRRGGPGFTSAFRYGSQDSSESNEETEQSSLK</sequence>
<organism evidence="4 5">
    <name type="scientific">Novosphingobium olei</name>
    <dbReference type="NCBI Taxonomy" id="2728851"/>
    <lineage>
        <taxon>Bacteria</taxon>
        <taxon>Pseudomonadati</taxon>
        <taxon>Pseudomonadota</taxon>
        <taxon>Alphaproteobacteria</taxon>
        <taxon>Sphingomonadales</taxon>
        <taxon>Sphingomonadaceae</taxon>
        <taxon>Novosphingobium</taxon>
    </lineage>
</organism>
<evidence type="ECO:0000313" key="4">
    <source>
        <dbReference type="EMBL" id="NML94894.1"/>
    </source>
</evidence>
<keyword evidence="4" id="KW-0378">Hydrolase</keyword>
<dbReference type="Proteomes" id="UP000583556">
    <property type="component" value="Unassembled WGS sequence"/>
</dbReference>
<dbReference type="EMBL" id="JABBGM010000006">
    <property type="protein sequence ID" value="NML94894.1"/>
    <property type="molecule type" value="Genomic_DNA"/>
</dbReference>
<proteinExistence type="predicted"/>